<dbReference type="SMART" id="SM00439">
    <property type="entry name" value="BAH"/>
    <property type="match status" value="1"/>
</dbReference>
<dbReference type="AlphaFoldDB" id="A0AAN7JV99"/>
<evidence type="ECO:0000313" key="4">
    <source>
        <dbReference type="Proteomes" id="UP001345219"/>
    </source>
</evidence>
<evidence type="ECO:0000256" key="1">
    <source>
        <dbReference type="SAM" id="MobiDB-lite"/>
    </source>
</evidence>
<organism evidence="3 4">
    <name type="scientific">Trapa incisa</name>
    <dbReference type="NCBI Taxonomy" id="236973"/>
    <lineage>
        <taxon>Eukaryota</taxon>
        <taxon>Viridiplantae</taxon>
        <taxon>Streptophyta</taxon>
        <taxon>Embryophyta</taxon>
        <taxon>Tracheophyta</taxon>
        <taxon>Spermatophyta</taxon>
        <taxon>Magnoliopsida</taxon>
        <taxon>eudicotyledons</taxon>
        <taxon>Gunneridae</taxon>
        <taxon>Pentapetalae</taxon>
        <taxon>rosids</taxon>
        <taxon>malvids</taxon>
        <taxon>Myrtales</taxon>
        <taxon>Lythraceae</taxon>
        <taxon>Trapa</taxon>
    </lineage>
</organism>
<dbReference type="Pfam" id="PF01426">
    <property type="entry name" value="BAH"/>
    <property type="match status" value="1"/>
</dbReference>
<keyword evidence="4" id="KW-1185">Reference proteome</keyword>
<feature type="domain" description="BAH" evidence="2">
    <location>
        <begin position="160"/>
        <end position="277"/>
    </location>
</feature>
<dbReference type="PANTHER" id="PTHR31917:SF58">
    <property type="entry name" value="AGENET AND BROMO-ADJACENT HOMOLOGY (BAH) DOMAIN-CONTAINING PROTEIN"/>
    <property type="match status" value="1"/>
</dbReference>
<gene>
    <name evidence="3" type="ORF">SAY87_001628</name>
</gene>
<name>A0AAN7JV99_9MYRT</name>
<comment type="caution">
    <text evidence="3">The sequence shown here is derived from an EMBL/GenBank/DDBJ whole genome shotgun (WGS) entry which is preliminary data.</text>
</comment>
<dbReference type="InterPro" id="IPR008395">
    <property type="entry name" value="Agenet-like_dom"/>
</dbReference>
<dbReference type="Gene3D" id="2.30.30.490">
    <property type="match status" value="1"/>
</dbReference>
<dbReference type="GO" id="GO:0003682">
    <property type="term" value="F:chromatin binding"/>
    <property type="evidence" value="ECO:0007669"/>
    <property type="project" value="InterPro"/>
</dbReference>
<dbReference type="InterPro" id="IPR014002">
    <property type="entry name" value="Agenet_dom_plant"/>
</dbReference>
<accession>A0AAN7JV99</accession>
<evidence type="ECO:0000313" key="3">
    <source>
        <dbReference type="EMBL" id="KAK4753524.1"/>
    </source>
</evidence>
<dbReference type="CDD" id="cd20405">
    <property type="entry name" value="Tudor_Agenet_AtDUF_rpt1_3"/>
    <property type="match status" value="1"/>
</dbReference>
<dbReference type="Proteomes" id="UP001345219">
    <property type="component" value="Chromosome 2"/>
</dbReference>
<reference evidence="3 4" key="1">
    <citation type="journal article" date="2023" name="Hortic Res">
        <title>Pangenome of water caltrop reveals structural variations and asymmetric subgenome divergence after allopolyploidization.</title>
        <authorList>
            <person name="Zhang X."/>
            <person name="Chen Y."/>
            <person name="Wang L."/>
            <person name="Yuan Y."/>
            <person name="Fang M."/>
            <person name="Shi L."/>
            <person name="Lu R."/>
            <person name="Comes H.P."/>
            <person name="Ma Y."/>
            <person name="Chen Y."/>
            <person name="Huang G."/>
            <person name="Zhou Y."/>
            <person name="Zheng Z."/>
            <person name="Qiu Y."/>
        </authorList>
    </citation>
    <scope>NUCLEOTIDE SEQUENCE [LARGE SCALE GENOMIC DNA]</scope>
    <source>
        <tissue evidence="3">Roots</tissue>
    </source>
</reference>
<protein>
    <recommendedName>
        <fullName evidence="2">BAH domain-containing protein</fullName>
    </recommendedName>
</protein>
<proteinExistence type="predicted"/>
<dbReference type="EMBL" id="JAXIOK010000015">
    <property type="protein sequence ID" value="KAK4753524.1"/>
    <property type="molecule type" value="Genomic_DNA"/>
</dbReference>
<dbReference type="SMART" id="SM00743">
    <property type="entry name" value="Agenet"/>
    <property type="match status" value="2"/>
</dbReference>
<sequence length="649" mass="74285">MERSQSPSSNTMPSPSRYMSWKEVVACPDGGSKIFRFYLNRSDGRADLAVIGKEKMPYRCVLRRRSMFGLGDPDSVAKKLRSRRDVIDWLNSVVSGMEPQDHHVDRRLQSNFNAASHMLPLPESQSLGAGSSCGGGLWLGSPWTCRKLRRHYTSFQRHGVKISVHDFVYVLSEDNKRLIAYIDDMYEDCHGIKMVVVQWFHKVDEIGPSMSRTSSVREIFFSHSLQDLNIECIDGMATVLSPYHFEKYKNEVGMSVLEPFVCHELYDDGEIKPFDITRVKGYWNQQLLKNILPPLPPKPHFKPRQCVPSEEMKQKADQDSTMTRPRKKQRLSQLNGIGDVSHLNEGSSAQHSGKIIQENSPFVLSVGCVVEVLSQDSGIRGCWFRASIIGLSKDNVKVRYQDVLDAADETNQLEEWISAYKVGLSDEFGLRLSGRKTIRPSMQSNENKSLHEIGVGTVVDAWWHDGWWEGIVVQKEHDDKFQVFFPGEKRESVFPLKGLRRSQEWIGNLWIPLKDRPEVANSIVHLLQRKHVCEVNCGNEVLLEQPPPVTKDAIINVLQEDQDISEVTCPANWKWNCSKGKRSCRRRKVFIREYEENEKTSNKKIERYTLDEFLTRSSFKVDPEKCKFISGALFTRSVGQPLSNLVMSI</sequence>
<dbReference type="PROSITE" id="PS51038">
    <property type="entry name" value="BAH"/>
    <property type="match status" value="1"/>
</dbReference>
<feature type="region of interest" description="Disordered" evidence="1">
    <location>
        <begin position="299"/>
        <end position="331"/>
    </location>
</feature>
<dbReference type="Pfam" id="PF05641">
    <property type="entry name" value="Agenet"/>
    <property type="match status" value="1"/>
</dbReference>
<dbReference type="InterPro" id="IPR043151">
    <property type="entry name" value="BAH_sf"/>
</dbReference>
<dbReference type="PANTHER" id="PTHR31917">
    <property type="entry name" value="AGENET DOMAIN-CONTAINING PROTEIN-RELATED"/>
    <property type="match status" value="1"/>
</dbReference>
<evidence type="ECO:0000259" key="2">
    <source>
        <dbReference type="PROSITE" id="PS51038"/>
    </source>
</evidence>
<dbReference type="InterPro" id="IPR001025">
    <property type="entry name" value="BAH_dom"/>
</dbReference>